<dbReference type="Pfam" id="PF05685">
    <property type="entry name" value="Uma2"/>
    <property type="match status" value="1"/>
</dbReference>
<dbReference type="EMBL" id="QBMN01000056">
    <property type="protein sequence ID" value="PZO41976.1"/>
    <property type="molecule type" value="Genomic_DNA"/>
</dbReference>
<gene>
    <name evidence="2" type="ORF">DCF17_09730</name>
</gene>
<protein>
    <recommendedName>
        <fullName evidence="1">Putative restriction endonuclease domain-containing protein</fullName>
    </recommendedName>
</protein>
<evidence type="ECO:0000313" key="2">
    <source>
        <dbReference type="EMBL" id="PZO41976.1"/>
    </source>
</evidence>
<dbReference type="AlphaFoldDB" id="A0A2W4WAT6"/>
<proteinExistence type="predicted"/>
<dbReference type="Gene3D" id="3.90.1570.10">
    <property type="entry name" value="tt1808, chain A"/>
    <property type="match status" value="1"/>
</dbReference>
<accession>A0A2W4WAT6</accession>
<evidence type="ECO:0000313" key="3">
    <source>
        <dbReference type="Proteomes" id="UP000249081"/>
    </source>
</evidence>
<dbReference type="InterPro" id="IPR008538">
    <property type="entry name" value="Uma2"/>
</dbReference>
<dbReference type="SUPFAM" id="SSF52980">
    <property type="entry name" value="Restriction endonuclease-like"/>
    <property type="match status" value="1"/>
</dbReference>
<dbReference type="PANTHER" id="PTHR34107:SF2">
    <property type="entry name" value="SLL0888 PROTEIN"/>
    <property type="match status" value="1"/>
</dbReference>
<dbReference type="InterPro" id="IPR012296">
    <property type="entry name" value="Nuclease_put_TT1808"/>
</dbReference>
<dbReference type="CDD" id="cd06260">
    <property type="entry name" value="DUF820-like"/>
    <property type="match status" value="1"/>
</dbReference>
<reference evidence="2 3" key="2">
    <citation type="submission" date="2018-06" db="EMBL/GenBank/DDBJ databases">
        <title>Metagenomic assembly of (sub)arctic Cyanobacteria and their associated microbiome from non-axenic cultures.</title>
        <authorList>
            <person name="Baurain D."/>
        </authorList>
    </citation>
    <scope>NUCLEOTIDE SEQUENCE [LARGE SCALE GENOMIC DNA]</scope>
    <source>
        <strain evidence="2">ULC041bin1</strain>
    </source>
</reference>
<dbReference type="Proteomes" id="UP000249081">
    <property type="component" value="Unassembled WGS sequence"/>
</dbReference>
<feature type="domain" description="Putative restriction endonuclease" evidence="1">
    <location>
        <begin position="11"/>
        <end position="182"/>
    </location>
</feature>
<organism evidence="2 3">
    <name type="scientific">Shackletoniella antarctica</name>
    <dbReference type="NCBI Taxonomy" id="268115"/>
    <lineage>
        <taxon>Bacteria</taxon>
        <taxon>Bacillati</taxon>
        <taxon>Cyanobacteriota</taxon>
        <taxon>Cyanophyceae</taxon>
        <taxon>Oculatellales</taxon>
        <taxon>Oculatellaceae</taxon>
        <taxon>Shackletoniella</taxon>
    </lineage>
</organism>
<comment type="caution">
    <text evidence="2">The sequence shown here is derived from an EMBL/GenBank/DDBJ whole genome shotgun (WGS) entry which is preliminary data.</text>
</comment>
<dbReference type="InterPro" id="IPR011335">
    <property type="entry name" value="Restrct_endonuc-II-like"/>
</dbReference>
<name>A0A2W4WAT6_9CYAN</name>
<sequence length="193" mass="21766">MVQTRPRFYSFDDYLAYDDGTENFYELFNGELIQVPPESGYNTSVAFFLSIQLAALVGHLRVRLHGLELEVRGEPKNRYPDLTVIQPEHIGLLAKRNTIRLAMPPPLVVVEVVSPGELQWERDYVAKRAQYEDLDIPEYWILNPQDQTILVLAQGDQGFETLGTFAGDRPLESAQLAELNLTAAQLFAAGQLS</sequence>
<evidence type="ECO:0000259" key="1">
    <source>
        <dbReference type="Pfam" id="PF05685"/>
    </source>
</evidence>
<dbReference type="PANTHER" id="PTHR34107">
    <property type="entry name" value="SLL0198 PROTEIN-RELATED"/>
    <property type="match status" value="1"/>
</dbReference>
<reference evidence="3" key="1">
    <citation type="submission" date="2018-04" db="EMBL/GenBank/DDBJ databases">
        <authorList>
            <person name="Cornet L."/>
        </authorList>
    </citation>
    <scope>NUCLEOTIDE SEQUENCE [LARGE SCALE GENOMIC DNA]</scope>
</reference>